<evidence type="ECO:0000256" key="1">
    <source>
        <dbReference type="SAM" id="Coils"/>
    </source>
</evidence>
<name>A0A1V9Y331_9ACAR</name>
<evidence type="ECO:0000313" key="3">
    <source>
        <dbReference type="EMBL" id="OQR80121.1"/>
    </source>
</evidence>
<feature type="region of interest" description="Disordered" evidence="2">
    <location>
        <begin position="216"/>
        <end position="271"/>
    </location>
</feature>
<gene>
    <name evidence="3" type="ORF">BIW11_05274</name>
</gene>
<feature type="compositionally biased region" description="Basic and acidic residues" evidence="2">
    <location>
        <begin position="261"/>
        <end position="270"/>
    </location>
</feature>
<dbReference type="InParanoid" id="A0A1V9Y331"/>
<dbReference type="AlphaFoldDB" id="A0A1V9Y331"/>
<proteinExistence type="predicted"/>
<keyword evidence="1" id="KW-0175">Coiled coil</keyword>
<evidence type="ECO:0000256" key="2">
    <source>
        <dbReference type="SAM" id="MobiDB-lite"/>
    </source>
</evidence>
<dbReference type="Proteomes" id="UP000192247">
    <property type="component" value="Unassembled WGS sequence"/>
</dbReference>
<feature type="coiled-coil region" evidence="1">
    <location>
        <begin position="281"/>
        <end position="319"/>
    </location>
</feature>
<feature type="compositionally biased region" description="Acidic residues" evidence="2">
    <location>
        <begin position="245"/>
        <end position="260"/>
    </location>
</feature>
<organism evidence="3 4">
    <name type="scientific">Tropilaelaps mercedesae</name>
    <dbReference type="NCBI Taxonomy" id="418985"/>
    <lineage>
        <taxon>Eukaryota</taxon>
        <taxon>Metazoa</taxon>
        <taxon>Ecdysozoa</taxon>
        <taxon>Arthropoda</taxon>
        <taxon>Chelicerata</taxon>
        <taxon>Arachnida</taxon>
        <taxon>Acari</taxon>
        <taxon>Parasitiformes</taxon>
        <taxon>Mesostigmata</taxon>
        <taxon>Gamasina</taxon>
        <taxon>Dermanyssoidea</taxon>
        <taxon>Laelapidae</taxon>
        <taxon>Tropilaelaps</taxon>
    </lineage>
</organism>
<protein>
    <submittedName>
        <fullName evidence="3">Uncharacterized protein</fullName>
    </submittedName>
</protein>
<sequence>MNASFEWDGVNYKQALVEAMIIVSNERRIQSIQSSWARETTKMPSVYRNSTEPIALVGMTKDETRVHLERKQELRRLVKERKRQETAIREVQRAMCAQGPVGLKVLREHQRRLHVSEKLKITSEKDSGVMTQKFGESEPRRIDILDHDTGGHTDEHKQPTSIVVLLAKQRFLTAKINEIEGHGRTMSPKSKFKLKQCRTKISRLYGELRKVEAAIHDQEKKQESSKKHQDVESIPETQNRSIVAGDEDDESEVDSAGEAEETSKNGKAEQEAENYLDEGGILQMVEESDRALQAIKKQEEELRREIERGEANARKAASEMRIERKHQDDEALARQIVSGEVNADEVLADDVVMHRFVGYQLFVQRKNEEFLRKRGHVFGTVALQRLYLNMFSAWKMAQKKSVVVAEEDVAKAHYDNVKITAPQDSSVSSTLKTVRRCLLSHDLVVSHVLYDDVHENEDEIDAGLCQVWDAVKRASVVVVILEGTYHFKQIGLGLGMIAIKK</sequence>
<dbReference type="EMBL" id="MNPL01000321">
    <property type="protein sequence ID" value="OQR80121.1"/>
    <property type="molecule type" value="Genomic_DNA"/>
</dbReference>
<reference evidence="3 4" key="1">
    <citation type="journal article" date="2017" name="Gigascience">
        <title>Draft genome of the honey bee ectoparasitic mite, Tropilaelaps mercedesae, is shaped by the parasitic life history.</title>
        <authorList>
            <person name="Dong X."/>
            <person name="Armstrong S.D."/>
            <person name="Xia D."/>
            <person name="Makepeace B.L."/>
            <person name="Darby A.C."/>
            <person name="Kadowaki T."/>
        </authorList>
    </citation>
    <scope>NUCLEOTIDE SEQUENCE [LARGE SCALE GENOMIC DNA]</scope>
    <source>
        <strain evidence="3">Wuxi-XJTLU</strain>
    </source>
</reference>
<accession>A0A1V9Y331</accession>
<keyword evidence="4" id="KW-1185">Reference proteome</keyword>
<comment type="caution">
    <text evidence="3">The sequence shown here is derived from an EMBL/GenBank/DDBJ whole genome shotgun (WGS) entry which is preliminary data.</text>
</comment>
<feature type="compositionally biased region" description="Basic and acidic residues" evidence="2">
    <location>
        <begin position="216"/>
        <end position="231"/>
    </location>
</feature>
<evidence type="ECO:0000313" key="4">
    <source>
        <dbReference type="Proteomes" id="UP000192247"/>
    </source>
</evidence>